<dbReference type="Proteomes" id="UP000034932">
    <property type="component" value="Unassembled WGS sequence"/>
</dbReference>
<dbReference type="Pfam" id="PF00343">
    <property type="entry name" value="Phosphorylase"/>
    <property type="match status" value="1"/>
</dbReference>
<dbReference type="PATRIC" id="fig|1618573.3.peg.507"/>
<dbReference type="SUPFAM" id="SSF53756">
    <property type="entry name" value="UDP-Glycosyltransferase/glycogen phosphorylase"/>
    <property type="match status" value="1"/>
</dbReference>
<proteinExistence type="inferred from homology"/>
<dbReference type="InterPro" id="IPR052182">
    <property type="entry name" value="Glycogen/Maltodextrin_Phosph"/>
</dbReference>
<accession>A0A0G0PX30</accession>
<dbReference type="PANTHER" id="PTHR42655">
    <property type="entry name" value="GLYCOGEN PHOSPHORYLASE"/>
    <property type="match status" value="1"/>
</dbReference>
<dbReference type="Gene3D" id="3.40.50.2000">
    <property type="entry name" value="Glycogen Phosphorylase B"/>
    <property type="match status" value="3"/>
</dbReference>
<dbReference type="AlphaFoldDB" id="A0A0G0PX30"/>
<dbReference type="GO" id="GO:0005975">
    <property type="term" value="P:carbohydrate metabolic process"/>
    <property type="evidence" value="ECO:0007669"/>
    <property type="project" value="InterPro"/>
</dbReference>
<organism evidence="2 3">
    <name type="scientific">Candidatus Woesebacteria bacterium GW2011_GWB1_39_10b</name>
    <dbReference type="NCBI Taxonomy" id="1618573"/>
    <lineage>
        <taxon>Bacteria</taxon>
        <taxon>Candidatus Woeseibacteriota</taxon>
    </lineage>
</organism>
<dbReference type="STRING" id="1618573.UT19_C0006G0054"/>
<dbReference type="GO" id="GO:0008184">
    <property type="term" value="F:glycogen phosphorylase activity"/>
    <property type="evidence" value="ECO:0007669"/>
    <property type="project" value="InterPro"/>
</dbReference>
<comment type="caution">
    <text evidence="2">The sequence shown here is derived from an EMBL/GenBank/DDBJ whole genome shotgun (WGS) entry which is preliminary data.</text>
</comment>
<dbReference type="InterPro" id="IPR000811">
    <property type="entry name" value="Glyco_trans_35"/>
</dbReference>
<evidence type="ECO:0000256" key="1">
    <source>
        <dbReference type="ARBA" id="ARBA00006047"/>
    </source>
</evidence>
<name>A0A0G0PX30_9BACT</name>
<evidence type="ECO:0000313" key="2">
    <source>
        <dbReference type="EMBL" id="KKQ93926.1"/>
    </source>
</evidence>
<comment type="similarity">
    <text evidence="1">Belongs to the glycogen phosphorylase family.</text>
</comment>
<dbReference type="PANTHER" id="PTHR42655:SF1">
    <property type="entry name" value="GLYCOGEN PHOSPHORYLASE"/>
    <property type="match status" value="1"/>
</dbReference>
<protein>
    <submittedName>
        <fullName evidence="2">Phosphorylase</fullName>
    </submittedName>
</protein>
<reference evidence="2 3" key="1">
    <citation type="journal article" date="2015" name="Nature">
        <title>rRNA introns, odd ribosomes, and small enigmatic genomes across a large radiation of phyla.</title>
        <authorList>
            <person name="Brown C.T."/>
            <person name="Hug L.A."/>
            <person name="Thomas B.C."/>
            <person name="Sharon I."/>
            <person name="Castelle C.J."/>
            <person name="Singh A."/>
            <person name="Wilkins M.J."/>
            <person name="Williams K.H."/>
            <person name="Banfield J.F."/>
        </authorList>
    </citation>
    <scope>NUCLEOTIDE SEQUENCE [LARGE SCALE GENOMIC DNA]</scope>
</reference>
<evidence type="ECO:0000313" key="3">
    <source>
        <dbReference type="Proteomes" id="UP000034932"/>
    </source>
</evidence>
<gene>
    <name evidence="2" type="ORF">UT19_C0006G0054</name>
</gene>
<dbReference type="InterPro" id="IPR011834">
    <property type="entry name" value="Agluc_phsphrylas"/>
</dbReference>
<dbReference type="EMBL" id="LBVW01000006">
    <property type="protein sequence ID" value="KKQ93926.1"/>
    <property type="molecule type" value="Genomic_DNA"/>
</dbReference>
<dbReference type="NCBIfam" id="TIGR02094">
    <property type="entry name" value="more_P_ylases"/>
    <property type="match status" value="2"/>
</dbReference>
<dbReference type="GO" id="GO:0030170">
    <property type="term" value="F:pyridoxal phosphate binding"/>
    <property type="evidence" value="ECO:0007669"/>
    <property type="project" value="InterPro"/>
</dbReference>
<sequence length="546" mass="62101">MKLSHIKNPVAYFCAEFGIDNELPTYSGGLGILTGDVMNEAAIGHYPMIGIGILYKGKDFWQHITGGGKAETRDSEFDHDTSFLRQTTVEGNQLINTLDFKSQTVKFKSYHIRLSDTAILFFLSTDVDGNPPEWVADMDTLYRGDAESHIRQQLLLGIGGTKLLKSLDIKPKFYHINEGRPEFVIWELIREELEKGAGFDEAFKMAREKIIYTNHTLVPAGNLDYPKPLVEKWANEYKKELNIDAYLLIKDGLSDPDSQIFNTTLFALSISKKQSAVSKVHGEYAKSTWPNYNWIPITNGVNMLRWQDSDFRNPNLTESQIWDQHMIKKKELMETVVKRTGFGYDTERLVVTWARRLAEYKRPKEIFLDVSRLKKILSNPERPIQLLFAGNSHSGDTNAKQIIEDIIKLFATEFAGNAIFVPNYNISLANHLTSGSDVWLNTPKGNLEACGTSGMKASANGVLNCTVLDGWTYEVNWNGAGWILDPENVAESFYQKLSSEIAPLFYERDQNGLPQAWIKRMRASIELSKKFTTERVLEEYKKLLYS</sequence>